<protein>
    <submittedName>
        <fullName evidence="1">Uncharacterized protein</fullName>
    </submittedName>
</protein>
<reference evidence="1" key="2">
    <citation type="submission" date="2018-03" db="EMBL/GenBank/DDBJ databases">
        <title>The Triticum urartu genome reveals the dynamic nature of wheat genome evolution.</title>
        <authorList>
            <person name="Ling H."/>
            <person name="Ma B."/>
            <person name="Shi X."/>
            <person name="Liu H."/>
            <person name="Dong L."/>
            <person name="Sun H."/>
            <person name="Cao Y."/>
            <person name="Gao Q."/>
            <person name="Zheng S."/>
            <person name="Li Y."/>
            <person name="Yu Y."/>
            <person name="Du H."/>
            <person name="Qi M."/>
            <person name="Li Y."/>
            <person name="Yu H."/>
            <person name="Cui Y."/>
            <person name="Wang N."/>
            <person name="Chen C."/>
            <person name="Wu H."/>
            <person name="Zhao Y."/>
            <person name="Zhang J."/>
            <person name="Li Y."/>
            <person name="Zhou W."/>
            <person name="Zhang B."/>
            <person name="Hu W."/>
            <person name="Eijk M."/>
            <person name="Tang J."/>
            <person name="Witsenboer H."/>
            <person name="Zhao S."/>
            <person name="Li Z."/>
            <person name="Zhang A."/>
            <person name="Wang D."/>
            <person name="Liang C."/>
        </authorList>
    </citation>
    <scope>NUCLEOTIDE SEQUENCE [LARGE SCALE GENOMIC DNA]</scope>
    <source>
        <strain evidence="1">cv. G1812</strain>
    </source>
</reference>
<evidence type="ECO:0000313" key="1">
    <source>
        <dbReference type="EnsemblPlants" id="TuG1812G0400000134.01.T01.cds463357"/>
    </source>
</evidence>
<dbReference type="EnsemblPlants" id="TuG1812G0400000134.01.T01">
    <property type="protein sequence ID" value="TuG1812G0400000134.01.T01.cds463357"/>
    <property type="gene ID" value="TuG1812G0400000134.01"/>
</dbReference>
<organism evidence="1 2">
    <name type="scientific">Triticum urartu</name>
    <name type="common">Red wild einkorn</name>
    <name type="synonym">Crithodium urartu</name>
    <dbReference type="NCBI Taxonomy" id="4572"/>
    <lineage>
        <taxon>Eukaryota</taxon>
        <taxon>Viridiplantae</taxon>
        <taxon>Streptophyta</taxon>
        <taxon>Embryophyta</taxon>
        <taxon>Tracheophyta</taxon>
        <taxon>Spermatophyta</taxon>
        <taxon>Magnoliopsida</taxon>
        <taxon>Liliopsida</taxon>
        <taxon>Poales</taxon>
        <taxon>Poaceae</taxon>
        <taxon>BOP clade</taxon>
        <taxon>Pooideae</taxon>
        <taxon>Triticodae</taxon>
        <taxon>Triticeae</taxon>
        <taxon>Triticinae</taxon>
        <taxon>Triticum</taxon>
    </lineage>
</organism>
<dbReference type="Proteomes" id="UP000015106">
    <property type="component" value="Chromosome 4"/>
</dbReference>
<accession>A0A8R7U3M4</accession>
<name>A0A8R7U3M4_TRIUA</name>
<reference evidence="2" key="1">
    <citation type="journal article" date="2013" name="Nature">
        <title>Draft genome of the wheat A-genome progenitor Triticum urartu.</title>
        <authorList>
            <person name="Ling H.Q."/>
            <person name="Zhao S."/>
            <person name="Liu D."/>
            <person name="Wang J."/>
            <person name="Sun H."/>
            <person name="Zhang C."/>
            <person name="Fan H."/>
            <person name="Li D."/>
            <person name="Dong L."/>
            <person name="Tao Y."/>
            <person name="Gao C."/>
            <person name="Wu H."/>
            <person name="Li Y."/>
            <person name="Cui Y."/>
            <person name="Guo X."/>
            <person name="Zheng S."/>
            <person name="Wang B."/>
            <person name="Yu K."/>
            <person name="Liang Q."/>
            <person name="Yang W."/>
            <person name="Lou X."/>
            <person name="Chen J."/>
            <person name="Feng M."/>
            <person name="Jian J."/>
            <person name="Zhang X."/>
            <person name="Luo G."/>
            <person name="Jiang Y."/>
            <person name="Liu J."/>
            <person name="Wang Z."/>
            <person name="Sha Y."/>
            <person name="Zhang B."/>
            <person name="Wu H."/>
            <person name="Tang D."/>
            <person name="Shen Q."/>
            <person name="Xue P."/>
            <person name="Zou S."/>
            <person name="Wang X."/>
            <person name="Liu X."/>
            <person name="Wang F."/>
            <person name="Yang Y."/>
            <person name="An X."/>
            <person name="Dong Z."/>
            <person name="Zhang K."/>
            <person name="Zhang X."/>
            <person name="Luo M.C."/>
            <person name="Dvorak J."/>
            <person name="Tong Y."/>
            <person name="Wang J."/>
            <person name="Yang H."/>
            <person name="Li Z."/>
            <person name="Wang D."/>
            <person name="Zhang A."/>
            <person name="Wang J."/>
        </authorList>
    </citation>
    <scope>NUCLEOTIDE SEQUENCE</scope>
    <source>
        <strain evidence="2">cv. G1812</strain>
    </source>
</reference>
<sequence length="51" mass="5536">MTSPSMPCGNDSYGITTFTTTVSSTDQIISWIGFHLPVYGSLACARDRCFV</sequence>
<proteinExistence type="predicted"/>
<dbReference type="Gramene" id="TuG1812G0400000134.01.T01">
    <property type="protein sequence ID" value="TuG1812G0400000134.01.T01.cds463357"/>
    <property type="gene ID" value="TuG1812G0400000134.01"/>
</dbReference>
<reference evidence="1" key="3">
    <citation type="submission" date="2022-06" db="UniProtKB">
        <authorList>
            <consortium name="EnsemblPlants"/>
        </authorList>
    </citation>
    <scope>IDENTIFICATION</scope>
</reference>
<dbReference type="AlphaFoldDB" id="A0A8R7U3M4"/>
<evidence type="ECO:0000313" key="2">
    <source>
        <dbReference type="Proteomes" id="UP000015106"/>
    </source>
</evidence>
<keyword evidence="2" id="KW-1185">Reference proteome</keyword>